<dbReference type="EMBL" id="SSHJ02000001">
    <property type="protein sequence ID" value="MFN0254708.1"/>
    <property type="molecule type" value="Genomic_DNA"/>
</dbReference>
<organism evidence="1 2">
    <name type="scientific">Pedobacter ureilyticus</name>
    <dbReference type="NCBI Taxonomy" id="1393051"/>
    <lineage>
        <taxon>Bacteria</taxon>
        <taxon>Pseudomonadati</taxon>
        <taxon>Bacteroidota</taxon>
        <taxon>Sphingobacteriia</taxon>
        <taxon>Sphingobacteriales</taxon>
        <taxon>Sphingobacteriaceae</taxon>
        <taxon>Pedobacter</taxon>
    </lineage>
</organism>
<sequence length="800" mass="90548">MRWFLISIICSFIVFKASSQSKVAQKIALNNSVNPTTNLFVHFDKNVYSNNETVYFTAYILKTGKFELKDHKILAVALIRDVDTSIIKVDKFVTQDGLAFGNILIPDSVATGNYHLLAYTDKLVNGKPELIFKQPITIKTNIELPFRANIKLIDKPNIDSKDNKVLISVTTHDYKFLAKPVTVNYKYGSLQKTEKTDASGQLLLTIPKQENLIDPNIQVKLKHQTDSSFLSVPLPSGKTKAYVKFYPESGNLVNNVVSTVAWEVTDLQKRPIALKAFLFKDNSPIDTIETNSYGIGKFRLLADENAVYTVKLDNQNLKDSTYTLPKALNTGLVINIENAVVKDTLSLILRNTGNQKVFIRVHNFKQCFLDIPFDMKVKMRKLKIPLTDIPKGISTITITDSLDRPLAERLFFANYNDKEVLSANTDKTVYQQREKVTLKLESKKLQNSIVSIAVVQENRIALKNSNDIESYTYIKNELENISPNGKSSIYKDQDYLEQILRVKGWRKYTWQQTFNNKPSDTIKTTDSLLITGLVKRTNKKPITSPINLTTLGDDQIRIVNTSAAGIFDLNTPNLVTEHGKKMYLFVNANNRGDYGIQINDMFDKASKILSETEVSFISTEPLNLANNSDLVFKNNEKAIRLKEVVIKKTDDRRFHYARGGAGANACGDYVCIYNILNCRNHVADVGNTQPIAGVTYKGSNGPYQECNNYAKDDKSYVEFAGIRYHKEFYLDDYKDPLEPAFFSTIYWNYGTILDQKKETELTFYTSDITGPFKVIIQGVTGGDVIYAEKKFEVKQKGQVN</sequence>
<evidence type="ECO:0000313" key="1">
    <source>
        <dbReference type="EMBL" id="MFN0254708.1"/>
    </source>
</evidence>
<dbReference type="Proteomes" id="UP001517247">
    <property type="component" value="Unassembled WGS sequence"/>
</dbReference>
<comment type="caution">
    <text evidence="1">The sequence shown here is derived from an EMBL/GenBank/DDBJ whole genome shotgun (WGS) entry which is preliminary data.</text>
</comment>
<dbReference type="RefSeq" id="WP_138721845.1">
    <property type="nucleotide sequence ID" value="NZ_SSHJ02000001.1"/>
</dbReference>
<proteinExistence type="predicted"/>
<evidence type="ECO:0000313" key="2">
    <source>
        <dbReference type="Proteomes" id="UP001517247"/>
    </source>
</evidence>
<name>A0ABW9J4J5_9SPHI</name>
<protein>
    <recommendedName>
        <fullName evidence="3">MG2 domain-containing protein</fullName>
    </recommendedName>
</protein>
<dbReference type="Gene3D" id="2.60.40.1930">
    <property type="match status" value="1"/>
</dbReference>
<gene>
    <name evidence="1" type="ORF">E6A44_003945</name>
</gene>
<accession>A0ABW9J4J5</accession>
<reference evidence="1 2" key="1">
    <citation type="submission" date="2024-12" db="EMBL/GenBank/DDBJ databases">
        <authorList>
            <person name="Hu S."/>
        </authorList>
    </citation>
    <scope>NUCLEOTIDE SEQUENCE [LARGE SCALE GENOMIC DNA]</scope>
    <source>
        <strain evidence="1 2">THG-T11</strain>
    </source>
</reference>
<evidence type="ECO:0008006" key="3">
    <source>
        <dbReference type="Google" id="ProtNLM"/>
    </source>
</evidence>
<keyword evidence="2" id="KW-1185">Reference proteome</keyword>